<evidence type="ECO:0000313" key="1">
    <source>
        <dbReference type="Proteomes" id="UP000887565"/>
    </source>
</evidence>
<keyword evidence="1" id="KW-1185">Reference proteome</keyword>
<dbReference type="Proteomes" id="UP000887565">
    <property type="component" value="Unplaced"/>
</dbReference>
<dbReference type="WBParaSite" id="nRc.2.0.1.t40730-RA">
    <property type="protein sequence ID" value="nRc.2.0.1.t40730-RA"/>
    <property type="gene ID" value="nRc.2.0.1.g40730"/>
</dbReference>
<evidence type="ECO:0000313" key="2">
    <source>
        <dbReference type="WBParaSite" id="nRc.2.0.1.t40730-RA"/>
    </source>
</evidence>
<protein>
    <submittedName>
        <fullName evidence="2">Uncharacterized protein</fullName>
    </submittedName>
</protein>
<dbReference type="AlphaFoldDB" id="A0A915KRK9"/>
<sequence length="276" mass="29700">MLTAEVLLDRPMLGVEVKPADEELLDTPIFDLNIAKLPLSTDASALPTPATPSSPTATAMQITNFLKLTLDEISTLAPVPMDESTPIQPTAMDAETTTTTDQMLMNIPQESTVDQSMSMDVLSTEPAQTLPWTAPAADPHIYLATQATLPGPPIIATVAAVRYSAPVRFSQHIISDLQWQALAAALTAYHFPSPPPSMLFPEHHWMDYPDALKEEIQQILLPQPTPAVSAPQVAQPAPLIAQAAIQPPTALLLPPVSQPPPPAPLLHRLPASLRWL</sequence>
<organism evidence="1 2">
    <name type="scientific">Romanomermis culicivorax</name>
    <name type="common">Nematode worm</name>
    <dbReference type="NCBI Taxonomy" id="13658"/>
    <lineage>
        <taxon>Eukaryota</taxon>
        <taxon>Metazoa</taxon>
        <taxon>Ecdysozoa</taxon>
        <taxon>Nematoda</taxon>
        <taxon>Enoplea</taxon>
        <taxon>Dorylaimia</taxon>
        <taxon>Mermithida</taxon>
        <taxon>Mermithoidea</taxon>
        <taxon>Mermithidae</taxon>
        <taxon>Romanomermis</taxon>
    </lineage>
</organism>
<accession>A0A915KRK9</accession>
<reference evidence="2" key="1">
    <citation type="submission" date="2022-11" db="UniProtKB">
        <authorList>
            <consortium name="WormBaseParasite"/>
        </authorList>
    </citation>
    <scope>IDENTIFICATION</scope>
</reference>
<name>A0A915KRK9_ROMCU</name>
<proteinExistence type="predicted"/>